<dbReference type="AlphaFoldDB" id="A0A8S4Q6G0"/>
<sequence length="1268" mass="142804">MDHNKENKAADWLDSCFKETLLPQSPWKQVSENICKTLAKKVSNQFKHEKRKEVILQTLGEPFAKQYFPDELPNANILAPPHTSVEERRQLEVEAHSWLYNQVIKIGKGQGCYRIPPGANRDGLSEEMKEFLSHTYLVMHDGMDRELHKLEQAAVKKKRHEIQEEKEHKRKREIARLETWPLRRRQSSLLSAQSSMASVPTSAKIKGVINEHGTSEPVFCSAMSEAIGESVIDILKKDPRRFDEVTARLHGKQLPETLRSYMWDDVLLKEERSRMKDANTETLVRERFGKGVARGVSDLKINRATQSPIAGLIENAVIETYEKTASMEPYQSATHMKEAVRVLNILYTYDRSYEPYLIYWLLLLQIANKNTRDAAEHVYDLAMKLDLLQKNCFPSWPEVFETAEKTLTQLQSVDSEFYNHLKDIAQKNVQSNPKEFMVQLLHQEKLQKTATTDAPSRELLADPIIFLRKWIGEGFVGILDIQAAIIVWDQCIMQKWNPKVLQDFAIALLMLLRVYFIEATDYPKMRKIFLEGPCSLYTMDILKAWVHLQHGCDPTEVPSMNRLTQLRSNQTPSRVSRRTARPGSIASVSLSPNGRVLEPIGVKNISLKLIVPPDSIKKHPWMATVNPKHLQLDAVLHFGSVEIRREDFKVEPDLNNDNTVKYGGREFTITFPPEEGFVYNDINPSNYDLEFEMGGYPYIIFQLLYKSADLRTAIGWSRVPLYRWESDWKMQLGQYSYSVLAGDLPGSSSTQPTDLIGPDCELSVLVYDPKRGTPTPRNNEPTSPRVANQTPANKTRVHKTPVKPAIITPSKQSPAQGKVRTPSPFDGEVHDTFVNHARRVGAEVNPPPSTFEQGFDLYIDDVHFIPDNATIIKVTGRFLRTGEVSGIPDISAYPQLKSLVRSPRFNYRMGVNEDDKQMEAGTLLVLRVYTLDREDGDLVVIGTCLVEVFTKKGDLRVGGHQVALRHGMPSDKGGVAALNGRSMDNSPKIPGCSILFRLLPHSQTPAPQPSYNGGYYNSNKAIPNNSELIVMEGIKKQLEYKVSVQDMARELMAIETEEDPETISDSDLMEWYKQRLDASVQLPSGQAAGNLTIQKMVTYDQSVGACIEIRKGTGFSVSEPITCLAKILEGDGATSSDITWITQGLDPSSTNKDPIWTGPLMTITPEYNQFTVVAVKVKSGNKQIGWTAFPLFDGTAIFGGEIVTQVFSGKKIPSKVIDSLKTMPANEVLTSKINKSGKLGNAKLSVALWDGHFTEEDLPINPLPLIEW</sequence>
<feature type="compositionally biased region" description="Polar residues" evidence="1">
    <location>
        <begin position="775"/>
        <end position="793"/>
    </location>
</feature>
<dbReference type="InterPro" id="IPR035969">
    <property type="entry name" value="Rab-GAP_TBC_sf"/>
</dbReference>
<protein>
    <submittedName>
        <fullName evidence="2">Uncharacterized protein</fullName>
    </submittedName>
</protein>
<comment type="caution">
    <text evidence="2">The sequence shown here is derived from an EMBL/GenBank/DDBJ whole genome shotgun (WGS) entry which is preliminary data.</text>
</comment>
<name>A0A8S4Q6G0_OWEFU</name>
<dbReference type="EMBL" id="CAIIXF020000012">
    <property type="protein sequence ID" value="CAH1801454.1"/>
    <property type="molecule type" value="Genomic_DNA"/>
</dbReference>
<gene>
    <name evidence="2" type="ORF">OFUS_LOCUS25243</name>
</gene>
<organism evidence="2 3">
    <name type="scientific">Owenia fusiformis</name>
    <name type="common">Polychaete worm</name>
    <dbReference type="NCBI Taxonomy" id="6347"/>
    <lineage>
        <taxon>Eukaryota</taxon>
        <taxon>Metazoa</taxon>
        <taxon>Spiralia</taxon>
        <taxon>Lophotrochozoa</taxon>
        <taxon>Annelida</taxon>
        <taxon>Polychaeta</taxon>
        <taxon>Sedentaria</taxon>
        <taxon>Canalipalpata</taxon>
        <taxon>Sabellida</taxon>
        <taxon>Oweniida</taxon>
        <taxon>Oweniidae</taxon>
        <taxon>Owenia</taxon>
    </lineage>
</organism>
<evidence type="ECO:0000313" key="2">
    <source>
        <dbReference type="EMBL" id="CAH1801454.1"/>
    </source>
</evidence>
<reference evidence="2" key="1">
    <citation type="submission" date="2022-03" db="EMBL/GenBank/DDBJ databases">
        <authorList>
            <person name="Martin C."/>
        </authorList>
    </citation>
    <scope>NUCLEOTIDE SEQUENCE</scope>
</reference>
<proteinExistence type="predicted"/>
<feature type="region of interest" description="Disordered" evidence="1">
    <location>
        <begin position="767"/>
        <end position="826"/>
    </location>
</feature>
<evidence type="ECO:0000313" key="3">
    <source>
        <dbReference type="Proteomes" id="UP000749559"/>
    </source>
</evidence>
<dbReference type="OrthoDB" id="70142at2759"/>
<accession>A0A8S4Q6G0</accession>
<evidence type="ECO:0000256" key="1">
    <source>
        <dbReference type="SAM" id="MobiDB-lite"/>
    </source>
</evidence>
<dbReference type="SUPFAM" id="SSF47923">
    <property type="entry name" value="Ypt/Rab-GAP domain of gyp1p"/>
    <property type="match status" value="1"/>
</dbReference>
<keyword evidence="3" id="KW-1185">Reference proteome</keyword>
<dbReference type="Proteomes" id="UP000749559">
    <property type="component" value="Unassembled WGS sequence"/>
</dbReference>